<organism evidence="1">
    <name type="scientific">Rhizophora mucronata</name>
    <name type="common">Asiatic mangrove</name>
    <dbReference type="NCBI Taxonomy" id="61149"/>
    <lineage>
        <taxon>Eukaryota</taxon>
        <taxon>Viridiplantae</taxon>
        <taxon>Streptophyta</taxon>
        <taxon>Embryophyta</taxon>
        <taxon>Tracheophyta</taxon>
        <taxon>Spermatophyta</taxon>
        <taxon>Magnoliopsida</taxon>
        <taxon>eudicotyledons</taxon>
        <taxon>Gunneridae</taxon>
        <taxon>Pentapetalae</taxon>
        <taxon>rosids</taxon>
        <taxon>fabids</taxon>
        <taxon>Malpighiales</taxon>
        <taxon>Rhizophoraceae</taxon>
        <taxon>Rhizophora</taxon>
    </lineage>
</organism>
<name>A0A2P2PPT6_RHIMU</name>
<proteinExistence type="predicted"/>
<sequence length="78" mass="8273">MAPQIAAPSCPLQLQCPPAVPWTCLKQPALHSWRQGQCSGQSQASSFASSKSGLLGRTQTSKLCAKRSLLPVGLRPLD</sequence>
<accession>A0A2P2PPT6</accession>
<dbReference type="AlphaFoldDB" id="A0A2P2PPT6"/>
<dbReference type="EMBL" id="GGEC01076272">
    <property type="protein sequence ID" value="MBX56756.1"/>
    <property type="molecule type" value="Transcribed_RNA"/>
</dbReference>
<protein>
    <submittedName>
        <fullName evidence="1">Uncharacterized protein</fullName>
    </submittedName>
</protein>
<reference evidence="1" key="1">
    <citation type="submission" date="2018-02" db="EMBL/GenBank/DDBJ databases">
        <title>Rhizophora mucronata_Transcriptome.</title>
        <authorList>
            <person name="Meera S.P."/>
            <person name="Sreeshan A."/>
            <person name="Augustine A."/>
        </authorList>
    </citation>
    <scope>NUCLEOTIDE SEQUENCE</scope>
    <source>
        <tissue evidence="1">Leaf</tissue>
    </source>
</reference>
<evidence type="ECO:0000313" key="1">
    <source>
        <dbReference type="EMBL" id="MBX56756.1"/>
    </source>
</evidence>